<gene>
    <name evidence="2" type="ORF">NDU88_009344</name>
</gene>
<name>A0AAV7QUA2_PLEWA</name>
<sequence length="134" mass="14919">MEKRGHERGGSDIGQHRRRVSGRDAGRPHTWQWLESHYRRQQAHEGERLSHCRSLRPEGLEDAASSVGRRAAERHCEGRGLGSGTKGEQHLHLEANNATTEGLGEQAHTRGGAGPPYLTYMQHVEKVGVPIPEH</sequence>
<reference evidence="2" key="1">
    <citation type="journal article" date="2022" name="bioRxiv">
        <title>Sequencing and chromosome-scale assembly of the giantPleurodeles waltlgenome.</title>
        <authorList>
            <person name="Brown T."/>
            <person name="Elewa A."/>
            <person name="Iarovenko S."/>
            <person name="Subramanian E."/>
            <person name="Araus A.J."/>
            <person name="Petzold A."/>
            <person name="Susuki M."/>
            <person name="Suzuki K.-i.T."/>
            <person name="Hayashi T."/>
            <person name="Toyoda A."/>
            <person name="Oliveira C."/>
            <person name="Osipova E."/>
            <person name="Leigh N.D."/>
            <person name="Simon A."/>
            <person name="Yun M.H."/>
        </authorList>
    </citation>
    <scope>NUCLEOTIDE SEQUENCE</scope>
    <source>
        <strain evidence="2">20211129_DDA</strain>
        <tissue evidence="2">Liver</tissue>
    </source>
</reference>
<evidence type="ECO:0000313" key="3">
    <source>
        <dbReference type="Proteomes" id="UP001066276"/>
    </source>
</evidence>
<dbReference type="EMBL" id="JANPWB010000010">
    <property type="protein sequence ID" value="KAJ1143032.1"/>
    <property type="molecule type" value="Genomic_DNA"/>
</dbReference>
<feature type="compositionally biased region" description="Basic and acidic residues" evidence="1">
    <location>
        <begin position="1"/>
        <end position="10"/>
    </location>
</feature>
<dbReference type="Proteomes" id="UP001066276">
    <property type="component" value="Chromosome 6"/>
</dbReference>
<feature type="region of interest" description="Disordered" evidence="1">
    <location>
        <begin position="1"/>
        <end position="29"/>
    </location>
</feature>
<comment type="caution">
    <text evidence="2">The sequence shown here is derived from an EMBL/GenBank/DDBJ whole genome shotgun (WGS) entry which is preliminary data.</text>
</comment>
<protein>
    <submittedName>
        <fullName evidence="2">Uncharacterized protein</fullName>
    </submittedName>
</protein>
<organism evidence="2 3">
    <name type="scientific">Pleurodeles waltl</name>
    <name type="common">Iberian ribbed newt</name>
    <dbReference type="NCBI Taxonomy" id="8319"/>
    <lineage>
        <taxon>Eukaryota</taxon>
        <taxon>Metazoa</taxon>
        <taxon>Chordata</taxon>
        <taxon>Craniata</taxon>
        <taxon>Vertebrata</taxon>
        <taxon>Euteleostomi</taxon>
        <taxon>Amphibia</taxon>
        <taxon>Batrachia</taxon>
        <taxon>Caudata</taxon>
        <taxon>Salamandroidea</taxon>
        <taxon>Salamandridae</taxon>
        <taxon>Pleurodelinae</taxon>
        <taxon>Pleurodeles</taxon>
    </lineage>
</organism>
<dbReference type="AlphaFoldDB" id="A0AAV7QUA2"/>
<accession>A0AAV7QUA2</accession>
<evidence type="ECO:0000313" key="2">
    <source>
        <dbReference type="EMBL" id="KAJ1143032.1"/>
    </source>
</evidence>
<evidence type="ECO:0000256" key="1">
    <source>
        <dbReference type="SAM" id="MobiDB-lite"/>
    </source>
</evidence>
<keyword evidence="3" id="KW-1185">Reference proteome</keyword>
<proteinExistence type="predicted"/>
<feature type="region of interest" description="Disordered" evidence="1">
    <location>
        <begin position="59"/>
        <end position="90"/>
    </location>
</feature>